<protein>
    <recommendedName>
        <fullName evidence="2">N-acetylmuramoyl-L-alanine amidase</fullName>
        <ecNumber evidence="2">3.5.1.28</ecNumber>
    </recommendedName>
</protein>
<dbReference type="PANTHER" id="PTHR30417">
    <property type="entry name" value="N-ACETYLMURAMOYL-L-ALANINE AMIDASE AMID"/>
    <property type="match status" value="1"/>
</dbReference>
<organism evidence="6 7">
    <name type="scientific">Paenibacillus puldeungensis</name>
    <dbReference type="NCBI Taxonomy" id="696536"/>
    <lineage>
        <taxon>Bacteria</taxon>
        <taxon>Bacillati</taxon>
        <taxon>Bacillota</taxon>
        <taxon>Bacilli</taxon>
        <taxon>Bacillales</taxon>
        <taxon>Paenibacillaceae</taxon>
        <taxon>Paenibacillus</taxon>
    </lineage>
</organism>
<dbReference type="PANTHER" id="PTHR30417:SF1">
    <property type="entry name" value="N-ACETYLMURAMOYL-L-ALANINE AMIDASE AMID"/>
    <property type="match status" value="1"/>
</dbReference>
<sequence>MDIHRFPIERRYIAKRSNVRPGTRLTTGTPHFFVAHDTGNPGATAENHFTYFNTLTDRSASAHVFIDDVKILEIIPTGTASDPGEKAWHVLYNVTTDNDRFGYDANDVALGVELCYGGKINFSEAYKRFVWYLALCCHKWGKNPYTFIPSHKQLDPARKRDCEQALATGGKTLKDLLDDISAEMQAIRAEEPEPTLSALSADSAQAMINEYISPAWFAEQKAGNRTGMTHFHNLANNLRLAAGIPLTPEEAAESLTKLPKSNAQEIIFRWLSPAWLKAKAEGNEERAEHFHRLANQLRQAAGIPKQ</sequence>
<dbReference type="Proteomes" id="UP001597262">
    <property type="component" value="Unassembled WGS sequence"/>
</dbReference>
<feature type="domain" description="N-acetylmuramoyl-L-alanine amidase" evidence="5">
    <location>
        <begin position="18"/>
        <end position="163"/>
    </location>
</feature>
<comment type="caution">
    <text evidence="6">The sequence shown here is derived from an EMBL/GenBank/DDBJ whole genome shotgun (WGS) entry which is preliminary data.</text>
</comment>
<keyword evidence="4" id="KW-0961">Cell wall biogenesis/degradation</keyword>
<dbReference type="Pfam" id="PF01510">
    <property type="entry name" value="Amidase_2"/>
    <property type="match status" value="1"/>
</dbReference>
<evidence type="ECO:0000256" key="1">
    <source>
        <dbReference type="ARBA" id="ARBA00001561"/>
    </source>
</evidence>
<dbReference type="InterPro" id="IPR036505">
    <property type="entry name" value="Amidase/PGRP_sf"/>
</dbReference>
<dbReference type="InterPro" id="IPR051206">
    <property type="entry name" value="NAMLAA_amidase_2"/>
</dbReference>
<dbReference type="EMBL" id="JBHTLM010000007">
    <property type="protein sequence ID" value="MFD1176890.1"/>
    <property type="molecule type" value="Genomic_DNA"/>
</dbReference>
<accession>A0ABW3RY99</accession>
<evidence type="ECO:0000256" key="2">
    <source>
        <dbReference type="ARBA" id="ARBA00011901"/>
    </source>
</evidence>
<evidence type="ECO:0000256" key="4">
    <source>
        <dbReference type="ARBA" id="ARBA00023316"/>
    </source>
</evidence>
<keyword evidence="3" id="KW-0378">Hydrolase</keyword>
<name>A0ABW3RY99_9BACL</name>
<dbReference type="CDD" id="cd06583">
    <property type="entry name" value="PGRP"/>
    <property type="match status" value="1"/>
</dbReference>
<dbReference type="EC" id="3.5.1.28" evidence="2"/>
<evidence type="ECO:0000256" key="3">
    <source>
        <dbReference type="ARBA" id="ARBA00022801"/>
    </source>
</evidence>
<evidence type="ECO:0000259" key="5">
    <source>
        <dbReference type="SMART" id="SM00644"/>
    </source>
</evidence>
<dbReference type="RefSeq" id="WP_379319342.1">
    <property type="nucleotide sequence ID" value="NZ_JBHTLM010000007.1"/>
</dbReference>
<keyword evidence="7" id="KW-1185">Reference proteome</keyword>
<comment type="catalytic activity">
    <reaction evidence="1">
        <text>Hydrolyzes the link between N-acetylmuramoyl residues and L-amino acid residues in certain cell-wall glycopeptides.</text>
        <dbReference type="EC" id="3.5.1.28"/>
    </reaction>
</comment>
<gene>
    <name evidence="6" type="ORF">ACFQ3W_11340</name>
</gene>
<dbReference type="SUPFAM" id="SSF55846">
    <property type="entry name" value="N-acetylmuramoyl-L-alanine amidase-like"/>
    <property type="match status" value="1"/>
</dbReference>
<dbReference type="SMART" id="SM00644">
    <property type="entry name" value="Ami_2"/>
    <property type="match status" value="1"/>
</dbReference>
<evidence type="ECO:0000313" key="6">
    <source>
        <dbReference type="EMBL" id="MFD1176890.1"/>
    </source>
</evidence>
<dbReference type="Gene3D" id="3.40.80.10">
    <property type="entry name" value="Peptidoglycan recognition protein-like"/>
    <property type="match status" value="1"/>
</dbReference>
<reference evidence="7" key="1">
    <citation type="journal article" date="2019" name="Int. J. Syst. Evol. Microbiol.">
        <title>The Global Catalogue of Microorganisms (GCM) 10K type strain sequencing project: providing services to taxonomists for standard genome sequencing and annotation.</title>
        <authorList>
            <consortium name="The Broad Institute Genomics Platform"/>
            <consortium name="The Broad Institute Genome Sequencing Center for Infectious Disease"/>
            <person name="Wu L."/>
            <person name="Ma J."/>
        </authorList>
    </citation>
    <scope>NUCLEOTIDE SEQUENCE [LARGE SCALE GENOMIC DNA]</scope>
    <source>
        <strain evidence="7">CCUG 59189</strain>
    </source>
</reference>
<proteinExistence type="predicted"/>
<dbReference type="InterPro" id="IPR002502">
    <property type="entry name" value="Amidase_domain"/>
</dbReference>
<evidence type="ECO:0000313" key="7">
    <source>
        <dbReference type="Proteomes" id="UP001597262"/>
    </source>
</evidence>